<dbReference type="Proteomes" id="UP000033636">
    <property type="component" value="Unassembled WGS sequence"/>
</dbReference>
<sequence>MRIVVQIADLARAAQSIASLANLAAGLRDAEIEAVFHQDAVEAVLRGSPYEETIRGLLGRVKIVACAAALRARGRSPQDLIDGVGVVEAGVVELAKRASEGVAIPEALSFKETGRRSGVYDLAVLGGGSAGFAAAIKAAELGGKVVLINTGLPLGGTCVNVGCVPTKYLVRAAELVKRASSKYFKGIDARVDVKLSELLRGASEVSAQLRKEKYADLLDYYGIDLVEGLGKLEGPGRIKVGGKEVEAKSVVVATGSRPVVPPIKGLEEVKYYTNENLFELGEPSSVVFIGGGAISAELSQALSRLGVKTTIFARGRLLKYEEEVASEYIEEVLKSEGVEIIHDEAIAVRNIDGGVEVVGRNGSRARGEALFVAAGRRPNSEAVAGLIKLNPDGSIKVNERMETSLPGVYAAGDVTGGPLGQGRYLENAAARQGVVAAVNAMGGKAEFNPLAVPRVVFTDPPVASVGLREEDMLASGIGCVCTLAPISAVAAAYASGELEGFIKINTYPETWRVSMRRGRIAGAVMAAPRAEELIHIFALAVRHGLTVDDLIDLVPAFPSFGEAARLAAIAFERDPTKLSCCAG</sequence>
<organism evidence="1 2">
    <name type="scientific">Thermoproteus sp. AZ2</name>
    <dbReference type="NCBI Taxonomy" id="1609232"/>
    <lineage>
        <taxon>Archaea</taxon>
        <taxon>Thermoproteota</taxon>
        <taxon>Thermoprotei</taxon>
        <taxon>Thermoproteales</taxon>
        <taxon>Thermoproteaceae</taxon>
        <taxon>Thermoproteus</taxon>
    </lineage>
</organism>
<keyword evidence="1" id="KW-0560">Oxidoreductase</keyword>
<evidence type="ECO:0000313" key="1">
    <source>
        <dbReference type="EMBL" id="MFB6490637.1"/>
    </source>
</evidence>
<comment type="caution">
    <text evidence="1">The sequence shown here is derived from an EMBL/GenBank/DDBJ whole genome shotgun (WGS) entry which is preliminary data.</text>
</comment>
<dbReference type="EMBL" id="JZWT02000011">
    <property type="protein sequence ID" value="MFB6490637.1"/>
    <property type="molecule type" value="Genomic_DNA"/>
</dbReference>
<gene>
    <name evidence="1" type="primary">merA</name>
    <name evidence="1" type="ORF">TU35_005225</name>
</gene>
<evidence type="ECO:0000313" key="2">
    <source>
        <dbReference type="Proteomes" id="UP000033636"/>
    </source>
</evidence>
<protein>
    <submittedName>
        <fullName evidence="1">Mercury(II) reductase</fullName>
        <ecNumber evidence="1">1.16.1.1</ecNumber>
    </submittedName>
</protein>
<dbReference type="EC" id="1.16.1.1" evidence="1"/>
<name>A0ACC6V0P7_9CREN</name>
<reference evidence="1" key="1">
    <citation type="submission" date="2024-07" db="EMBL/GenBank/DDBJ databases">
        <title>Metagenome and Metagenome-Assembled Genomes of Archaea from a hot spring from the geothermal field of Los Azufres, Mexico.</title>
        <authorList>
            <person name="Marin-Paredes R."/>
            <person name="Martinez-Romero E."/>
            <person name="Servin-Garciduenas L.E."/>
        </authorList>
    </citation>
    <scope>NUCLEOTIDE SEQUENCE</scope>
</reference>
<accession>A0ACC6V0P7</accession>
<proteinExistence type="predicted"/>